<evidence type="ECO:0000313" key="3">
    <source>
        <dbReference type="EMBL" id="CDK29326.1"/>
    </source>
</evidence>
<reference evidence="3" key="2">
    <citation type="submission" date="2014-02" db="EMBL/GenBank/DDBJ databases">
        <title>Complete DNA sequence of /Kuraishia capsulata/ illustrates novel genomic features among budding yeasts (/Saccharomycotina/).</title>
        <authorList>
            <person name="Morales L."/>
            <person name="Noel B."/>
            <person name="Porcel B."/>
            <person name="Marcet-Houben M."/>
            <person name="Hullo M-F."/>
            <person name="Sacerdot C."/>
            <person name="Tekaia F."/>
            <person name="Leh-Louis V."/>
            <person name="Despons L."/>
            <person name="Khanna V."/>
            <person name="Aury J-M."/>
            <person name="Barbe V."/>
            <person name="Couloux A."/>
            <person name="Labadie K."/>
            <person name="Pelletier E."/>
            <person name="Souciet J-L."/>
            <person name="Boekhout T."/>
            <person name="Gabaldon T."/>
            <person name="Wincker P."/>
            <person name="Dujon B."/>
        </authorList>
    </citation>
    <scope>NUCLEOTIDE SEQUENCE</scope>
    <source>
        <strain evidence="3">CBS 1993</strain>
    </source>
</reference>
<keyword evidence="1" id="KW-0472">Membrane</keyword>
<dbReference type="PANTHER" id="PTHR28008">
    <property type="entry name" value="DOMAIN PROTEIN, PUTATIVE (AFU_ORTHOLOGUE AFUA_3G10980)-RELATED"/>
    <property type="match status" value="1"/>
</dbReference>
<feature type="transmembrane region" description="Helical" evidence="1">
    <location>
        <begin position="106"/>
        <end position="126"/>
    </location>
</feature>
<evidence type="ECO:0000313" key="4">
    <source>
        <dbReference type="Proteomes" id="UP000019384"/>
    </source>
</evidence>
<dbReference type="HOGENOM" id="CLU_096870_1_0_1"/>
<dbReference type="Proteomes" id="UP000019384">
    <property type="component" value="Unassembled WGS sequence"/>
</dbReference>
<dbReference type="NCBIfam" id="NF037970">
    <property type="entry name" value="vanZ_1"/>
    <property type="match status" value="1"/>
</dbReference>
<proteinExistence type="predicted"/>
<feature type="transmembrane region" description="Helical" evidence="1">
    <location>
        <begin position="51"/>
        <end position="68"/>
    </location>
</feature>
<dbReference type="PANTHER" id="PTHR28008:SF1">
    <property type="entry name" value="DOMAIN PROTEIN, PUTATIVE (AFU_ORTHOLOGUE AFUA_3G10980)-RELATED"/>
    <property type="match status" value="1"/>
</dbReference>
<feature type="transmembrane region" description="Helical" evidence="1">
    <location>
        <begin position="21"/>
        <end position="39"/>
    </location>
</feature>
<protein>
    <recommendedName>
        <fullName evidence="2">VanZ-like domain-containing protein</fullName>
    </recommendedName>
</protein>
<feature type="transmembrane region" description="Helical" evidence="1">
    <location>
        <begin position="80"/>
        <end position="100"/>
    </location>
</feature>
<dbReference type="OrthoDB" id="63581at2759"/>
<keyword evidence="1" id="KW-0812">Transmembrane</keyword>
<feature type="domain" description="VanZ-like" evidence="2">
    <location>
        <begin position="46"/>
        <end position="123"/>
    </location>
</feature>
<dbReference type="AlphaFoldDB" id="W6MRF1"/>
<dbReference type="Pfam" id="PF04892">
    <property type="entry name" value="VanZ"/>
    <property type="match status" value="1"/>
</dbReference>
<gene>
    <name evidence="3" type="ORF">KUCA_T00005314001</name>
</gene>
<organism evidence="3 4">
    <name type="scientific">Kuraishia capsulata CBS 1993</name>
    <dbReference type="NCBI Taxonomy" id="1382522"/>
    <lineage>
        <taxon>Eukaryota</taxon>
        <taxon>Fungi</taxon>
        <taxon>Dikarya</taxon>
        <taxon>Ascomycota</taxon>
        <taxon>Saccharomycotina</taxon>
        <taxon>Pichiomycetes</taxon>
        <taxon>Pichiales</taxon>
        <taxon>Pichiaceae</taxon>
        <taxon>Kuraishia</taxon>
    </lineage>
</organism>
<dbReference type="InterPro" id="IPR006976">
    <property type="entry name" value="VanZ-like"/>
</dbReference>
<name>W6MRF1_9ASCO</name>
<keyword evidence="4" id="KW-1185">Reference proteome</keyword>
<dbReference type="GeneID" id="34522701"/>
<reference evidence="3" key="1">
    <citation type="submission" date="2013-12" db="EMBL/GenBank/DDBJ databases">
        <authorList>
            <person name="Genoscope - CEA"/>
        </authorList>
    </citation>
    <scope>NUCLEOTIDE SEQUENCE</scope>
    <source>
        <strain evidence="3">CBS 1993</strain>
    </source>
</reference>
<sequence>MRIRKGILLGKSRDWSDLNRNANSSPGFLLSVIGAAYLGFADISLQSHDKILHFCSFFILTGLFYWIWDSNSIRMLRNMCILVCTVGAGIGSEILQGLLPYRTFDVYDIVSNVAGSSLALILSEVYHKKLIVKKRRDRFSRLHSDAIGNFESQLGQDLAAEDDVTDDEENQDVFVQEGEDIALRPVDPTPIVQS</sequence>
<dbReference type="EMBL" id="HG793130">
    <property type="protein sequence ID" value="CDK29326.1"/>
    <property type="molecule type" value="Genomic_DNA"/>
</dbReference>
<accession>W6MRF1</accession>
<keyword evidence="1" id="KW-1133">Transmembrane helix</keyword>
<evidence type="ECO:0000256" key="1">
    <source>
        <dbReference type="SAM" id="Phobius"/>
    </source>
</evidence>
<evidence type="ECO:0000259" key="2">
    <source>
        <dbReference type="Pfam" id="PF04892"/>
    </source>
</evidence>
<dbReference type="RefSeq" id="XP_022461313.1">
    <property type="nucleotide sequence ID" value="XM_022600498.1"/>
</dbReference>